<keyword evidence="5" id="KW-0067">ATP-binding</keyword>
<dbReference type="Proteomes" id="UP000092993">
    <property type="component" value="Unassembled WGS sequence"/>
</dbReference>
<dbReference type="PROSITE" id="PS51456">
    <property type="entry name" value="MYOSIN_MOTOR"/>
    <property type="match status" value="1"/>
</dbReference>
<dbReference type="InterPro" id="IPR027417">
    <property type="entry name" value="P-loop_NTPase"/>
</dbReference>
<dbReference type="Pfam" id="PF03142">
    <property type="entry name" value="Chitin_synth_2"/>
    <property type="match status" value="1"/>
</dbReference>
<feature type="compositionally biased region" description="Acidic residues" evidence="11">
    <location>
        <begin position="753"/>
        <end position="766"/>
    </location>
</feature>
<dbReference type="InterPro" id="IPR036400">
    <property type="entry name" value="Cyt_B5-like_heme/steroid_sf"/>
</dbReference>
<evidence type="ECO:0000256" key="2">
    <source>
        <dbReference type="ARBA" id="ARBA00022475"/>
    </source>
</evidence>
<dbReference type="GO" id="GO:0051015">
    <property type="term" value="F:actin filament binding"/>
    <property type="evidence" value="ECO:0007669"/>
    <property type="project" value="TreeGrafter"/>
</dbReference>
<organism evidence="15 16">
    <name type="scientific">Grifola frondosa</name>
    <name type="common">Maitake</name>
    <name type="synonym">Polyporus frondosus</name>
    <dbReference type="NCBI Taxonomy" id="5627"/>
    <lineage>
        <taxon>Eukaryota</taxon>
        <taxon>Fungi</taxon>
        <taxon>Dikarya</taxon>
        <taxon>Basidiomycota</taxon>
        <taxon>Agaricomycotina</taxon>
        <taxon>Agaricomycetes</taxon>
        <taxon>Polyporales</taxon>
        <taxon>Grifolaceae</taxon>
        <taxon>Grifola</taxon>
    </lineage>
</organism>
<evidence type="ECO:0000256" key="10">
    <source>
        <dbReference type="PROSITE-ProRule" id="PRU00782"/>
    </source>
</evidence>
<comment type="caution">
    <text evidence="10">Lacks conserved residue(s) required for the propagation of feature annotation.</text>
</comment>
<dbReference type="OrthoDB" id="370884at2759"/>
<dbReference type="InterPro" id="IPR036961">
    <property type="entry name" value="Kinesin_motor_dom_sf"/>
</dbReference>
<dbReference type="InterPro" id="IPR001609">
    <property type="entry name" value="Myosin_head_motor_dom-like"/>
</dbReference>
<keyword evidence="12" id="KW-1133">Transmembrane helix</keyword>
<dbReference type="GO" id="GO:0005886">
    <property type="term" value="C:plasma membrane"/>
    <property type="evidence" value="ECO:0007669"/>
    <property type="project" value="UniProtKB-SubCell"/>
</dbReference>
<dbReference type="InterPro" id="IPR001199">
    <property type="entry name" value="Cyt_B5-like_heme/steroid-bd"/>
</dbReference>
<evidence type="ECO:0000259" key="13">
    <source>
        <dbReference type="PROSITE" id="PS50255"/>
    </source>
</evidence>
<dbReference type="SUPFAM" id="SSF53448">
    <property type="entry name" value="Nucleotide-diphospho-sugar transferases"/>
    <property type="match status" value="1"/>
</dbReference>
<protein>
    <submittedName>
        <fullName evidence="15">Chitin synthase 8</fullName>
    </submittedName>
</protein>
<dbReference type="GO" id="GO:0016740">
    <property type="term" value="F:transferase activity"/>
    <property type="evidence" value="ECO:0007669"/>
    <property type="project" value="UniProtKB-KW"/>
</dbReference>
<dbReference type="GO" id="GO:0000146">
    <property type="term" value="F:microfilament motor activity"/>
    <property type="evidence" value="ECO:0007669"/>
    <property type="project" value="TreeGrafter"/>
</dbReference>
<keyword evidence="7" id="KW-0505">Motor protein</keyword>
<sequence>MASLNSQAVSSGDLIDLVSSSTSATVYPSDDTILSVLQARFRADLPYTRVGASNLIAINPYKALANVNDASAKEYEERCYKDTSFPLPGTSPLPPHLYDLAARVYLLMRRRNESQAVVFRGITASAKSASAQLLVNQVLKLSTHSKREARLAEQIKALTPLLDSFGNAKTLINPNASRHSRYLELHFNERGRIQSAKVLAYGLDKTRLNRLTFEERTYHVFYQFLAGATPEERDRYNLEDPSDYALLASSGCYRLPSGPFSDDSIAMADLRVAMKTLGFKSKHVASIFSLLVAILLLGNLQFGEADARDVSAYVSNMPVLEHVARLLGVGSEELGEVLTNKTSYVRKELYTVMLNAHQSAAQRDQLARDLYAILFAFVTETANHKIAPGAQDSPPPTQIVIFDQPGFQSKGAPGSASVYFGGPAPLVSAQGQASFDEFCINFSNELLHSYVLRNTFEDAVGYNSQLTGDGITLPSETWRYAWGDEQGMLILQAGKSGDKKEEEMLQDLVSKFGVHASFVAPSAETPETFTFGVNHYAGSCTYDVHGFIEKDADILDSAFVTLLRNSSDSFVSKLMSGPSLATERHSKDESILVQAQVSSRPLRQPTPILSRDSSLPSNGEEHGRLDPTKVYPVTTQLNYNLSEIMSSLDRARLWTISCIRPNDSGSSNSFDKRRVKAQIRSLLLPDVVARRKADYVVDFEHAAFCDRYVPTIGGSEQERIAQCARANGWQDGMDYVDVLRATEKELKKGSGEGAEDDESILPDDATEYTHHDGSLATPTPFYEVGASEENLLLSRMGTNGTHYHDPNLNASHLQVPTSPSHADTPAYSEGEGEGWGSEWDKKGDGSGGLPLAQSKEGGMVVKEAPNTVEEVPTSRVRRNWLYLVWATTFWIPNFLLNKLGRMKRPDIRLAWREKVTIFWLIVFFNGVILFYIIEFGRLLCPDSNKVWAINEVNQHTGDSDFWVAIQGQVYDVSNFIHGDHSDISGEASNGADTLATIAGQDLTGYFPIPLTLGCPGLVSDTNAALTPANFTDYVPTAIHTSGSQQAVSTSKLHQDDWYTAIFLPKIKEFRKGNLVVTKQDIAAEANQQDTQRLWAIWNDNVYDLSDYFNSITVNTGNSEYSFLSEAITDLFKQQPGQDITKSINSALATMDATTAAQNIDCIKNLFYVGQVDFRKTPRCQVQNYMLLAFSILLMSSMGLKFLAALQMSPKRHPEMLDKFVLCQVPCYTEGEDSLRRTIDSLAALNYDDKRKLIFLICDGNIIGTGNDRTTPRIVLDILGVDPKLDPEPLLFKSIGEGSKQLNYGKVYSGLYEFEGHVVPYIVVVKVGKPTERTKPGNRGKRDSQILLMQYLNRVHFDAPMTPLELEIYHQMRNVIGIDPAFYEYIFTVDADTTVTPESLNRLVASAADDSSIIGICGETKLDNEEGSWWTMIQVYEYYISHHLSKAFESLFGSVTSTSLDQLDRPQPLRAGLPA</sequence>
<dbReference type="SUPFAM" id="SSF52540">
    <property type="entry name" value="P-loop containing nucleoside triphosphate hydrolases"/>
    <property type="match status" value="1"/>
</dbReference>
<dbReference type="SUPFAM" id="SSF55856">
    <property type="entry name" value="Cytochrome b5-like heme/steroid binding domain"/>
    <property type="match status" value="1"/>
</dbReference>
<feature type="compositionally biased region" description="Polar residues" evidence="11">
    <location>
        <begin position="808"/>
        <end position="821"/>
    </location>
</feature>
<dbReference type="PANTHER" id="PTHR13140">
    <property type="entry name" value="MYOSIN"/>
    <property type="match status" value="1"/>
</dbReference>
<accession>A0A1C7M1Z8</accession>
<feature type="transmembrane region" description="Helical" evidence="12">
    <location>
        <begin position="917"/>
        <end position="933"/>
    </location>
</feature>
<keyword evidence="3" id="KW-0808">Transferase</keyword>
<proteinExistence type="inferred from homology"/>
<evidence type="ECO:0000256" key="1">
    <source>
        <dbReference type="ARBA" id="ARBA00004651"/>
    </source>
</evidence>
<feature type="domain" description="Myosin motor" evidence="14">
    <location>
        <begin position="17"/>
        <end position="708"/>
    </location>
</feature>
<dbReference type="PROSITE" id="PS50255">
    <property type="entry name" value="CYTOCHROME_B5_2"/>
    <property type="match status" value="1"/>
</dbReference>
<evidence type="ECO:0000256" key="4">
    <source>
        <dbReference type="ARBA" id="ARBA00022741"/>
    </source>
</evidence>
<dbReference type="SMART" id="SM00242">
    <property type="entry name" value="MYSc"/>
    <property type="match status" value="1"/>
</dbReference>
<dbReference type="Gene3D" id="3.40.850.10">
    <property type="entry name" value="Kinesin motor domain"/>
    <property type="match status" value="1"/>
</dbReference>
<gene>
    <name evidence="15" type="primary">CHS8_1</name>
    <name evidence="15" type="ORF">A0H81_09804</name>
</gene>
<keyword evidence="6 10" id="KW-0518">Myosin</keyword>
<keyword evidence="12" id="KW-0812">Transmembrane</keyword>
<dbReference type="CDD" id="cd14879">
    <property type="entry name" value="MYSc_Myo17"/>
    <property type="match status" value="1"/>
</dbReference>
<dbReference type="Pfam" id="PF00173">
    <property type="entry name" value="Cyt-b5"/>
    <property type="match status" value="1"/>
</dbReference>
<evidence type="ECO:0000256" key="8">
    <source>
        <dbReference type="ARBA" id="ARBA00023180"/>
    </source>
</evidence>
<dbReference type="Gene3D" id="1.10.10.820">
    <property type="match status" value="1"/>
</dbReference>
<dbReference type="OMA" id="PTMRGSE"/>
<keyword evidence="12" id="KW-0472">Membrane</keyword>
<keyword evidence="2" id="KW-1003">Cell membrane</keyword>
<dbReference type="InterPro" id="IPR029044">
    <property type="entry name" value="Nucleotide-diphossugar_trans"/>
</dbReference>
<dbReference type="STRING" id="5627.A0A1C7M1Z8"/>
<dbReference type="InterPro" id="IPR036037">
    <property type="entry name" value="MYSc_Myo17"/>
</dbReference>
<keyword evidence="9 10" id="KW-0009">Actin-binding</keyword>
<evidence type="ECO:0000256" key="11">
    <source>
        <dbReference type="SAM" id="MobiDB-lite"/>
    </source>
</evidence>
<comment type="subcellular location">
    <subcellularLocation>
        <location evidence="1">Cell membrane</location>
        <topology evidence="1">Multi-pass membrane protein</topology>
    </subcellularLocation>
</comment>
<feature type="transmembrane region" description="Helical" evidence="12">
    <location>
        <begin position="880"/>
        <end position="896"/>
    </location>
</feature>
<reference evidence="15 16" key="1">
    <citation type="submission" date="2016-03" db="EMBL/GenBank/DDBJ databases">
        <title>Whole genome sequencing of Grifola frondosa 9006-11.</title>
        <authorList>
            <person name="Min B."/>
            <person name="Park H."/>
            <person name="Kim J.-G."/>
            <person name="Cho H."/>
            <person name="Oh Y.-L."/>
            <person name="Kong W.-S."/>
            <person name="Choi I.-G."/>
        </authorList>
    </citation>
    <scope>NUCLEOTIDE SEQUENCE [LARGE SCALE GENOMIC DNA]</scope>
    <source>
        <strain evidence="15 16">9006-11</strain>
    </source>
</reference>
<feature type="region of interest" description="Actin-binding" evidence="10">
    <location>
        <begin position="641"/>
        <end position="663"/>
    </location>
</feature>
<evidence type="ECO:0000313" key="15">
    <source>
        <dbReference type="EMBL" id="OBZ70379.1"/>
    </source>
</evidence>
<dbReference type="Pfam" id="PF00063">
    <property type="entry name" value="Myosin_head"/>
    <property type="match status" value="2"/>
</dbReference>
<evidence type="ECO:0000256" key="12">
    <source>
        <dbReference type="SAM" id="Phobius"/>
    </source>
</evidence>
<dbReference type="GO" id="GO:0005524">
    <property type="term" value="F:ATP binding"/>
    <property type="evidence" value="ECO:0007669"/>
    <property type="project" value="UniProtKB-KW"/>
</dbReference>
<name>A0A1C7M1Z8_GRIFR</name>
<evidence type="ECO:0000256" key="6">
    <source>
        <dbReference type="ARBA" id="ARBA00023123"/>
    </source>
</evidence>
<dbReference type="PRINTS" id="PR00193">
    <property type="entry name" value="MYOSINHEAVY"/>
</dbReference>
<comment type="similarity">
    <text evidence="10">Belongs to the TRAFAC class myosin-kinesin ATPase superfamily. Myosin family.</text>
</comment>
<evidence type="ECO:0000256" key="9">
    <source>
        <dbReference type="ARBA" id="ARBA00023203"/>
    </source>
</evidence>
<evidence type="ECO:0000256" key="5">
    <source>
        <dbReference type="ARBA" id="ARBA00022840"/>
    </source>
</evidence>
<keyword evidence="16" id="KW-1185">Reference proteome</keyword>
<comment type="caution">
    <text evidence="15">The sequence shown here is derived from an EMBL/GenBank/DDBJ whole genome shotgun (WGS) entry which is preliminary data.</text>
</comment>
<feature type="region of interest" description="Disordered" evidence="11">
    <location>
        <begin position="746"/>
        <end position="779"/>
    </location>
</feature>
<keyword evidence="8" id="KW-0325">Glycoprotein</keyword>
<evidence type="ECO:0000313" key="16">
    <source>
        <dbReference type="Proteomes" id="UP000092993"/>
    </source>
</evidence>
<dbReference type="Gene3D" id="3.10.120.10">
    <property type="entry name" value="Cytochrome b5-like heme/steroid binding domain"/>
    <property type="match status" value="1"/>
</dbReference>
<keyword evidence="4" id="KW-0547">Nucleotide-binding</keyword>
<evidence type="ECO:0000256" key="7">
    <source>
        <dbReference type="ARBA" id="ARBA00023175"/>
    </source>
</evidence>
<dbReference type="SMART" id="SM01117">
    <property type="entry name" value="Cyt-b5"/>
    <property type="match status" value="2"/>
</dbReference>
<dbReference type="Gene3D" id="1.20.120.720">
    <property type="entry name" value="Myosin VI head, motor domain, U50 subdomain"/>
    <property type="match status" value="1"/>
</dbReference>
<dbReference type="GO" id="GO:0005737">
    <property type="term" value="C:cytoplasm"/>
    <property type="evidence" value="ECO:0007669"/>
    <property type="project" value="TreeGrafter"/>
</dbReference>
<evidence type="ECO:0000256" key="3">
    <source>
        <dbReference type="ARBA" id="ARBA00022679"/>
    </source>
</evidence>
<feature type="domain" description="Cytochrome b5 heme-binding" evidence="13">
    <location>
        <begin position="944"/>
        <end position="1006"/>
    </location>
</feature>
<dbReference type="PANTHER" id="PTHR13140:SF550">
    <property type="entry name" value="MYOSIN-IIIB ISOFORM X1"/>
    <property type="match status" value="1"/>
</dbReference>
<evidence type="ECO:0000259" key="14">
    <source>
        <dbReference type="PROSITE" id="PS51456"/>
    </source>
</evidence>
<feature type="region of interest" description="Disordered" evidence="11">
    <location>
        <begin position="597"/>
        <end position="627"/>
    </location>
</feature>
<dbReference type="GO" id="GO:0007015">
    <property type="term" value="P:actin filament organization"/>
    <property type="evidence" value="ECO:0007669"/>
    <property type="project" value="TreeGrafter"/>
</dbReference>
<dbReference type="Gene3D" id="1.20.58.530">
    <property type="match status" value="1"/>
</dbReference>
<feature type="region of interest" description="Disordered" evidence="11">
    <location>
        <begin position="803"/>
        <end position="853"/>
    </location>
</feature>
<dbReference type="GO" id="GO:0016459">
    <property type="term" value="C:myosin complex"/>
    <property type="evidence" value="ECO:0007669"/>
    <property type="project" value="UniProtKB-KW"/>
</dbReference>
<dbReference type="EMBL" id="LUGG01000014">
    <property type="protein sequence ID" value="OBZ70379.1"/>
    <property type="molecule type" value="Genomic_DNA"/>
</dbReference>